<evidence type="ECO:0000313" key="2">
    <source>
        <dbReference type="EMBL" id="PJC32771.1"/>
    </source>
</evidence>
<gene>
    <name evidence="2" type="ORF">CO051_02510</name>
</gene>
<dbReference type="SUPFAM" id="SSF140931">
    <property type="entry name" value="Fic-like"/>
    <property type="match status" value="1"/>
</dbReference>
<dbReference type="PANTHER" id="PTHR39426:SF1">
    <property type="entry name" value="HOMOLOGY TO DEATH-ON-CURING PROTEIN OF PHAGE P1"/>
    <property type="match status" value="1"/>
</dbReference>
<dbReference type="PIRSF" id="PIRSF018297">
    <property type="entry name" value="Doc"/>
    <property type="match status" value="1"/>
</dbReference>
<dbReference type="PANTHER" id="PTHR39426">
    <property type="entry name" value="HOMOLOGY TO DEATH-ON-CURING PROTEIN OF PHAGE P1"/>
    <property type="match status" value="1"/>
</dbReference>
<evidence type="ECO:0000313" key="3">
    <source>
        <dbReference type="Proteomes" id="UP000231383"/>
    </source>
</evidence>
<dbReference type="Proteomes" id="UP000231383">
    <property type="component" value="Unassembled WGS sequence"/>
</dbReference>
<organism evidence="2 3">
    <name type="scientific">Candidatus Roizmanbacteria bacterium CG_4_9_14_0_2_um_filter_39_13</name>
    <dbReference type="NCBI Taxonomy" id="1974839"/>
    <lineage>
        <taxon>Bacteria</taxon>
        <taxon>Candidatus Roizmaniibacteriota</taxon>
    </lineage>
</organism>
<comment type="caution">
    <text evidence="2">The sequence shown here is derived from an EMBL/GenBank/DDBJ whole genome shotgun (WGS) entry which is preliminary data.</text>
</comment>
<reference evidence="3" key="1">
    <citation type="submission" date="2017-09" db="EMBL/GenBank/DDBJ databases">
        <title>Depth-based differentiation of microbial function through sediment-hosted aquifers and enrichment of novel symbionts in the deep terrestrial subsurface.</title>
        <authorList>
            <person name="Probst A.J."/>
            <person name="Ladd B."/>
            <person name="Jarett J.K."/>
            <person name="Geller-Mcgrath D.E."/>
            <person name="Sieber C.M.K."/>
            <person name="Emerson J.B."/>
            <person name="Anantharaman K."/>
            <person name="Thomas B.C."/>
            <person name="Malmstrom R."/>
            <person name="Stieglmeier M."/>
            <person name="Klingl A."/>
            <person name="Woyke T."/>
            <person name="Ryan C.M."/>
            <person name="Banfield J.F."/>
        </authorList>
    </citation>
    <scope>NUCLEOTIDE SEQUENCE [LARGE SCALE GENOMIC DNA]</scope>
</reference>
<sequence length="138" mass="16057">MTKYLPIEQVVYIHDEMILTFGGRSDVHDFTMLHSAVERSKATFDQKDLYPSLFEKAAALIQSLILNHPFDDGNKRTAFTSCAAFLFQNGYFLKFTKKEAIEFTLKIDNHSYSFENIATWLERHCATSPPDSSQWHWR</sequence>
<dbReference type="InterPro" id="IPR053737">
    <property type="entry name" value="Type_II_TA_Toxin"/>
</dbReference>
<dbReference type="EMBL" id="PFSC01000066">
    <property type="protein sequence ID" value="PJC32771.1"/>
    <property type="molecule type" value="Genomic_DNA"/>
</dbReference>
<proteinExistence type="predicted"/>
<name>A0A2M8F0F5_9BACT</name>
<evidence type="ECO:0000259" key="1">
    <source>
        <dbReference type="PROSITE" id="PS51459"/>
    </source>
</evidence>
<dbReference type="Gene3D" id="1.20.120.1870">
    <property type="entry name" value="Fic/DOC protein, Fido domain"/>
    <property type="match status" value="1"/>
</dbReference>
<dbReference type="GO" id="GO:0016301">
    <property type="term" value="F:kinase activity"/>
    <property type="evidence" value="ECO:0007669"/>
    <property type="project" value="InterPro"/>
</dbReference>
<dbReference type="Pfam" id="PF02661">
    <property type="entry name" value="Fic"/>
    <property type="match status" value="1"/>
</dbReference>
<dbReference type="PROSITE" id="PS51459">
    <property type="entry name" value="FIDO"/>
    <property type="match status" value="1"/>
</dbReference>
<dbReference type="InterPro" id="IPR006440">
    <property type="entry name" value="Doc"/>
</dbReference>
<dbReference type="InterPro" id="IPR003812">
    <property type="entry name" value="Fido"/>
</dbReference>
<dbReference type="InterPro" id="IPR036597">
    <property type="entry name" value="Fido-like_dom_sf"/>
</dbReference>
<accession>A0A2M8F0F5</accession>
<protein>
    <submittedName>
        <fullName evidence="2">Type II toxin-antitoxin system death-on-curing family toxin</fullName>
    </submittedName>
</protein>
<dbReference type="NCBIfam" id="TIGR01550">
    <property type="entry name" value="DOC_P1"/>
    <property type="match status" value="1"/>
</dbReference>
<feature type="domain" description="Fido" evidence="1">
    <location>
        <begin position="5"/>
        <end position="123"/>
    </location>
</feature>
<dbReference type="AlphaFoldDB" id="A0A2M8F0F5"/>